<dbReference type="Pfam" id="PF11989">
    <property type="entry name" value="Dsl1_C"/>
    <property type="match status" value="1"/>
</dbReference>
<dbReference type="EMBL" id="BTGD01000025">
    <property type="protein sequence ID" value="GMM58843.1"/>
    <property type="molecule type" value="Genomic_DNA"/>
</dbReference>
<evidence type="ECO:0000259" key="3">
    <source>
        <dbReference type="Pfam" id="PF11989"/>
    </source>
</evidence>
<dbReference type="PANTHER" id="PTHR12205">
    <property type="entry name" value="CENTROMERE/KINETOCHORE PROTEIN ZW10"/>
    <property type="match status" value="1"/>
</dbReference>
<proteinExistence type="predicted"/>
<dbReference type="Proteomes" id="UP001377567">
    <property type="component" value="Unassembled WGS sequence"/>
</dbReference>
<dbReference type="PANTHER" id="PTHR12205:SF0">
    <property type="entry name" value="CENTROMERE_KINETOCHORE PROTEIN ZW10 HOMOLOG"/>
    <property type="match status" value="1"/>
</dbReference>
<feature type="compositionally biased region" description="Acidic residues" evidence="1">
    <location>
        <begin position="464"/>
        <end position="492"/>
    </location>
</feature>
<dbReference type="Gene3D" id="1.10.357.150">
    <property type="match status" value="1"/>
</dbReference>
<evidence type="ECO:0000256" key="1">
    <source>
        <dbReference type="SAM" id="MobiDB-lite"/>
    </source>
</evidence>
<evidence type="ECO:0000313" key="4">
    <source>
        <dbReference type="EMBL" id="GMM58843.1"/>
    </source>
</evidence>
<dbReference type="GO" id="GO:0006888">
    <property type="term" value="P:endoplasmic reticulum to Golgi vesicle-mediated transport"/>
    <property type="evidence" value="ECO:0007669"/>
    <property type="project" value="TreeGrafter"/>
</dbReference>
<dbReference type="Gene3D" id="1.20.58.2230">
    <property type="entry name" value="Retrograde transport protein Dsl1, N-terminal domain"/>
    <property type="match status" value="1"/>
</dbReference>
<name>A0AAV5S9E3_MAUHU</name>
<sequence>MDNLSMEERHIVASLSKDPIFNGDELDSTTEIDVNRIMETESQLSSELYDLNNLKVLSSLIKEFNTNLELLEFENCYYSLQNLRKKISDNNAAFIKQSFHFQRSVVVYIDSLHSKYINTIHEIISSGFWCVSSDAIKFRSSTTWGKDNFDIEHDILLELVQRLFFPNDMVDPTLWLITDMEFGNDRETLKTQLVDIYKNYIKFEDITRIIKNAIFSQNIIIKYDSDEDKMKFLEHNSSTGPIDILASFDALNSFLLNSVPTMLVGNLLRNIGELLGNEFLKFVKRNAREIVGSNSDSLKEKVSHVNEQLGDLSKKSNGLWSYNRQNIEDLLKDKQLYINLLLDGVFITKVESIRAIFSDPQESWKEETIAHISSDKTTNGEDIQNKPSIIGTPKKSVGTDGDWNWDAEDNVEEEKENDKESKGDNAESDDDAWGDEIDVDLDLQSPKKAVNHETPNQDKKDLPIDETMDDDENAGWEEDWDIGEDDADNPIEEPETKNLEIKNGQSHDDHNIVNTSSSDITVTQLPKLFSQIAIDFINEAQDIEENMIQNTYFSYKLSLLQTTFFAIAVSHCPAEWWKLFVDMREAYKGNTKLFRLQELSTRYLESNRLTRQKRVWKLIQEQFQEFHEKENSPSWSITLELLIPFIQTEIITPIVKIGGKESNTELLRFLQFLFNDCITDVILKWDIISEKNSENLGKLISLISSNVEVPSLADSPQYKEMCAKFDLVGRFLPLHLREITDMFYNGDFYLFGTDEIVQWIKLLFADTPIRQDAISDIYEIRQVAEEN</sequence>
<accession>A0AAV5S9E3</accession>
<feature type="domain" description="Retrograde transport protein Dsl1 C-terminal" evidence="3">
    <location>
        <begin position="593"/>
        <end position="786"/>
    </location>
</feature>
<dbReference type="InterPro" id="IPR046362">
    <property type="entry name" value="Zw10/DSL1_C_sf"/>
</dbReference>
<feature type="domain" description="Retrograde transport protein Dsl1 N-terminal" evidence="2">
    <location>
        <begin position="8"/>
        <end position="354"/>
    </location>
</feature>
<dbReference type="InterPro" id="IPR021875">
    <property type="entry name" value="Dsl1_N_dom"/>
</dbReference>
<reference evidence="4 5" key="1">
    <citation type="journal article" date="2023" name="Elife">
        <title>Identification of key yeast species and microbe-microbe interactions impacting larval growth of Drosophila in the wild.</title>
        <authorList>
            <person name="Mure A."/>
            <person name="Sugiura Y."/>
            <person name="Maeda R."/>
            <person name="Honda K."/>
            <person name="Sakurai N."/>
            <person name="Takahashi Y."/>
            <person name="Watada M."/>
            <person name="Katoh T."/>
            <person name="Gotoh A."/>
            <person name="Gotoh Y."/>
            <person name="Taniguchi I."/>
            <person name="Nakamura K."/>
            <person name="Hayashi T."/>
            <person name="Katayama T."/>
            <person name="Uemura T."/>
            <person name="Hattori Y."/>
        </authorList>
    </citation>
    <scope>NUCLEOTIDE SEQUENCE [LARGE SCALE GENOMIC DNA]</scope>
    <source>
        <strain evidence="4 5">KH-74</strain>
    </source>
</reference>
<dbReference type="InterPro" id="IPR038442">
    <property type="entry name" value="Dsl1_N_sf"/>
</dbReference>
<dbReference type="Pfam" id="PF11988">
    <property type="entry name" value="Dsl1_N"/>
    <property type="match status" value="1"/>
</dbReference>
<dbReference type="GO" id="GO:1990423">
    <property type="term" value="C:RZZ complex"/>
    <property type="evidence" value="ECO:0007669"/>
    <property type="project" value="TreeGrafter"/>
</dbReference>
<gene>
    <name evidence="4" type="ORF">DAKH74_054600</name>
</gene>
<keyword evidence="5" id="KW-1185">Reference proteome</keyword>
<evidence type="ECO:0000259" key="2">
    <source>
        <dbReference type="Pfam" id="PF11988"/>
    </source>
</evidence>
<comment type="caution">
    <text evidence="4">The sequence shown here is derived from an EMBL/GenBank/DDBJ whole genome shotgun (WGS) entry which is preliminary data.</text>
</comment>
<dbReference type="GO" id="GO:0005737">
    <property type="term" value="C:cytoplasm"/>
    <property type="evidence" value="ECO:0007669"/>
    <property type="project" value="GOC"/>
</dbReference>
<dbReference type="Gene3D" id="1.10.287.3290">
    <property type="match status" value="1"/>
</dbReference>
<organism evidence="4 5">
    <name type="scientific">Maudiozyma humilis</name>
    <name type="common">Sour dough yeast</name>
    <name type="synonym">Kazachstania humilis</name>
    <dbReference type="NCBI Taxonomy" id="51915"/>
    <lineage>
        <taxon>Eukaryota</taxon>
        <taxon>Fungi</taxon>
        <taxon>Dikarya</taxon>
        <taxon>Ascomycota</taxon>
        <taxon>Saccharomycotina</taxon>
        <taxon>Saccharomycetes</taxon>
        <taxon>Saccharomycetales</taxon>
        <taxon>Saccharomycetaceae</taxon>
        <taxon>Maudiozyma</taxon>
    </lineage>
</organism>
<dbReference type="Gene3D" id="1.20.58.1440">
    <property type="match status" value="1"/>
</dbReference>
<feature type="region of interest" description="Disordered" evidence="1">
    <location>
        <begin position="446"/>
        <end position="492"/>
    </location>
</feature>
<dbReference type="InterPro" id="IPR021876">
    <property type="entry name" value="Dsl1_C"/>
</dbReference>
<dbReference type="GO" id="GO:0007094">
    <property type="term" value="P:mitotic spindle assembly checkpoint signaling"/>
    <property type="evidence" value="ECO:0007669"/>
    <property type="project" value="TreeGrafter"/>
</dbReference>
<feature type="compositionally biased region" description="Acidic residues" evidence="1">
    <location>
        <begin position="403"/>
        <end position="415"/>
    </location>
</feature>
<feature type="compositionally biased region" description="Basic and acidic residues" evidence="1">
    <location>
        <begin position="416"/>
        <end position="425"/>
    </location>
</feature>
<feature type="compositionally biased region" description="Polar residues" evidence="1">
    <location>
        <begin position="375"/>
        <end position="387"/>
    </location>
</feature>
<protein>
    <submittedName>
        <fullName evidence="4">Dsl1 protein</fullName>
    </submittedName>
</protein>
<feature type="region of interest" description="Disordered" evidence="1">
    <location>
        <begin position="372"/>
        <end position="433"/>
    </location>
</feature>
<dbReference type="AlphaFoldDB" id="A0AAV5S9E3"/>
<evidence type="ECO:0000313" key="5">
    <source>
        <dbReference type="Proteomes" id="UP001377567"/>
    </source>
</evidence>